<dbReference type="KEGG" id="kan:IMCC3317_01500"/>
<dbReference type="PANTHER" id="PTHR36454">
    <property type="entry name" value="LMO2823 PROTEIN"/>
    <property type="match status" value="1"/>
</dbReference>
<evidence type="ECO:0000313" key="1">
    <source>
        <dbReference type="EMBL" id="QHI34806.1"/>
    </source>
</evidence>
<proteinExistence type="predicted"/>
<sequence length="412" mass="48477">MAKIKPFKAVRPTRDKVSLVAARSYQSYTQDEREARLDHNPFSFLHIINPGYKYHKEISGKERYGLVRNRYLEFKEDDIFVQDEKPCFYIYRVVNREQKVFTGIVAAASTEDYKNNVIKRHEDTIEYREQIFKEYLKTVGFNAEPVLLTYPDSSVIKRVLKSYTETRAEFEFTTTYRDTHYLWLVENTEDIKMIQDEFSKMDAIYIADGHHRSASSFLLGEDLKNSNPNHTGNEAYNAFMSYLIPESELRISEFNRLIKDLNGLSKEQFLLKLDESFRIENRVHELYKPSRKHHFSMYLDGEFYSLHLRKTSYEFTDSLSELDTHILYVTILKPILNIIDLRNDNRIDYGSDKHNVIEMKNRIDSGEFAVGFGLVPVNVEEMKRIADEGLTMPPKSTFIEPKLRSGVTIYEF</sequence>
<dbReference type="Pfam" id="PF06245">
    <property type="entry name" value="DUF1015"/>
    <property type="match status" value="1"/>
</dbReference>
<dbReference type="AlphaFoldDB" id="A0A7L4ZF04"/>
<dbReference type="PANTHER" id="PTHR36454:SF1">
    <property type="entry name" value="DUF1015 DOMAIN-CONTAINING PROTEIN"/>
    <property type="match status" value="1"/>
</dbReference>
<dbReference type="Proteomes" id="UP000464657">
    <property type="component" value="Chromosome"/>
</dbReference>
<dbReference type="InterPro" id="IPR008323">
    <property type="entry name" value="UCP033563"/>
</dbReference>
<dbReference type="EMBL" id="CP019288">
    <property type="protein sequence ID" value="QHI34806.1"/>
    <property type="molecule type" value="Genomic_DNA"/>
</dbReference>
<accession>A0A7L4ZF04</accession>
<organism evidence="1 2">
    <name type="scientific">Kordia antarctica</name>
    <dbReference type="NCBI Taxonomy" id="1218801"/>
    <lineage>
        <taxon>Bacteria</taxon>
        <taxon>Pseudomonadati</taxon>
        <taxon>Bacteroidota</taxon>
        <taxon>Flavobacteriia</taxon>
        <taxon>Flavobacteriales</taxon>
        <taxon>Flavobacteriaceae</taxon>
        <taxon>Kordia</taxon>
    </lineage>
</organism>
<dbReference type="RefSeq" id="WP_160127594.1">
    <property type="nucleotide sequence ID" value="NZ_CP019288.1"/>
</dbReference>
<evidence type="ECO:0008006" key="3">
    <source>
        <dbReference type="Google" id="ProtNLM"/>
    </source>
</evidence>
<gene>
    <name evidence="1" type="ORF">IMCC3317_01500</name>
</gene>
<evidence type="ECO:0000313" key="2">
    <source>
        <dbReference type="Proteomes" id="UP000464657"/>
    </source>
</evidence>
<reference evidence="1 2" key="1">
    <citation type="journal article" date="2013" name="Int. J. Syst. Evol. Microbiol.">
        <title>Kordia antarctica sp. nov., isolated from Antarctic seawater.</title>
        <authorList>
            <person name="Baek K."/>
            <person name="Choi A."/>
            <person name="Kang I."/>
            <person name="Lee K."/>
            <person name="Cho J.C."/>
        </authorList>
    </citation>
    <scope>NUCLEOTIDE SEQUENCE [LARGE SCALE GENOMIC DNA]</scope>
    <source>
        <strain evidence="1 2">IMCC3317</strain>
    </source>
</reference>
<dbReference type="PIRSF" id="PIRSF033563">
    <property type="entry name" value="UCP033563"/>
    <property type="match status" value="1"/>
</dbReference>
<dbReference type="OrthoDB" id="9781616at2"/>
<name>A0A7L4ZF04_9FLAO</name>
<protein>
    <recommendedName>
        <fullName evidence="3">DUF1015 domain-containing protein</fullName>
    </recommendedName>
</protein>
<keyword evidence="2" id="KW-1185">Reference proteome</keyword>